<evidence type="ECO:0000256" key="3">
    <source>
        <dbReference type="ARBA" id="ARBA00023004"/>
    </source>
</evidence>
<dbReference type="PANTHER" id="PTHR36303:SF1">
    <property type="entry name" value="2',3'-CYCLIC-NUCLEOTIDE 2'-PHOSPHODIESTERASE"/>
    <property type="match status" value="1"/>
</dbReference>
<protein>
    <submittedName>
        <fullName evidence="4">2',3'-cyclic-nucleotide 2'-phosphodiesterase</fullName>
    </submittedName>
</protein>
<dbReference type="AlphaFoldDB" id="A0AA35XET9"/>
<sequence>MKILFIGDIVGNPGRVATTQFLDEHQHKYDFIVVNGENAAGGRGLTFDIVDQLLASGVSAITTGNHVWDNKDIFRFIDTTPQLIRPANYPTDVAGRGVTIVASTDGQTQLGVINLAGQIFMSPYTNPFHALNSIIPEVKAVTPYILLDFHAEATSEKIAMGWHADGRIGAVIGTHTHVQTADARVLPQGTAYITDAGMTGPYDSVIGTRTDDALERFLTMMPTRFTVAKRNVKLCGAEIELDEQTGLAVSIMPFQHQY</sequence>
<gene>
    <name evidence="4" type="ORF">GBAR_LOCUS26898</name>
</gene>
<dbReference type="Proteomes" id="UP001174909">
    <property type="component" value="Unassembled WGS sequence"/>
</dbReference>
<dbReference type="InterPro" id="IPR029052">
    <property type="entry name" value="Metallo-depent_PP-like"/>
</dbReference>
<comment type="caution">
    <text evidence="4">The sequence shown here is derived from an EMBL/GenBank/DDBJ whole genome shotgun (WGS) entry which is preliminary data.</text>
</comment>
<accession>A0AA35XET9</accession>
<dbReference type="GO" id="GO:0046872">
    <property type="term" value="F:metal ion binding"/>
    <property type="evidence" value="ECO:0007669"/>
    <property type="project" value="UniProtKB-KW"/>
</dbReference>
<dbReference type="GO" id="GO:0004113">
    <property type="term" value="F:2',3'-cyclic-nucleotide 3'-phosphodiesterase activity"/>
    <property type="evidence" value="ECO:0007669"/>
    <property type="project" value="TreeGrafter"/>
</dbReference>
<dbReference type="Gene3D" id="3.60.21.10">
    <property type="match status" value="1"/>
</dbReference>
<name>A0AA35XET9_GEOBA</name>
<dbReference type="PANTHER" id="PTHR36303">
    <property type="entry name" value="2',3'-CYCLIC-NUCLEOTIDE 2'-PHOSPHODIESTERASE"/>
    <property type="match status" value="1"/>
</dbReference>
<keyword evidence="2" id="KW-0378">Hydrolase</keyword>
<dbReference type="InterPro" id="IPR005235">
    <property type="entry name" value="YmdB-like"/>
</dbReference>
<dbReference type="EMBL" id="CASHTH010003749">
    <property type="protein sequence ID" value="CAI8048790.1"/>
    <property type="molecule type" value="Genomic_DNA"/>
</dbReference>
<keyword evidence="3" id="KW-0408">Iron</keyword>
<organism evidence="4 5">
    <name type="scientific">Geodia barretti</name>
    <name type="common">Barrett's horny sponge</name>
    <dbReference type="NCBI Taxonomy" id="519541"/>
    <lineage>
        <taxon>Eukaryota</taxon>
        <taxon>Metazoa</taxon>
        <taxon>Porifera</taxon>
        <taxon>Demospongiae</taxon>
        <taxon>Heteroscleromorpha</taxon>
        <taxon>Tetractinellida</taxon>
        <taxon>Astrophorina</taxon>
        <taxon>Geodiidae</taxon>
        <taxon>Geodia</taxon>
    </lineage>
</organism>
<dbReference type="PIRSF" id="PIRSF004789">
    <property type="entry name" value="DR1281"/>
    <property type="match status" value="1"/>
</dbReference>
<dbReference type="CDD" id="cd07382">
    <property type="entry name" value="MPP_DR1281"/>
    <property type="match status" value="1"/>
</dbReference>
<evidence type="ECO:0000256" key="2">
    <source>
        <dbReference type="ARBA" id="ARBA00022801"/>
    </source>
</evidence>
<keyword evidence="5" id="KW-1185">Reference proteome</keyword>
<evidence type="ECO:0000313" key="5">
    <source>
        <dbReference type="Proteomes" id="UP001174909"/>
    </source>
</evidence>
<reference evidence="4" key="1">
    <citation type="submission" date="2023-03" db="EMBL/GenBank/DDBJ databases">
        <authorList>
            <person name="Steffen K."/>
            <person name="Cardenas P."/>
        </authorList>
    </citation>
    <scope>NUCLEOTIDE SEQUENCE</scope>
</reference>
<dbReference type="SUPFAM" id="SSF56300">
    <property type="entry name" value="Metallo-dependent phosphatases"/>
    <property type="match status" value="1"/>
</dbReference>
<evidence type="ECO:0000313" key="4">
    <source>
        <dbReference type="EMBL" id="CAI8048790.1"/>
    </source>
</evidence>
<dbReference type="NCBIfam" id="TIGR00282">
    <property type="entry name" value="TIGR00282 family metallophosphoesterase"/>
    <property type="match status" value="1"/>
</dbReference>
<evidence type="ECO:0000256" key="1">
    <source>
        <dbReference type="ARBA" id="ARBA00022723"/>
    </source>
</evidence>
<proteinExistence type="predicted"/>
<keyword evidence="1" id="KW-0479">Metal-binding</keyword>
<dbReference type="Pfam" id="PF13277">
    <property type="entry name" value="YmdB"/>
    <property type="match status" value="1"/>
</dbReference>
<dbReference type="FunFam" id="3.60.21.10:FF:000016">
    <property type="entry name" value="Putative metallophosphoesterase"/>
    <property type="match status" value="1"/>
</dbReference>